<comment type="caution">
    <text evidence="1">The sequence shown here is derived from an EMBL/GenBank/DDBJ whole genome shotgun (WGS) entry which is preliminary data.</text>
</comment>
<gene>
    <name evidence="1" type="ORF">DWV06_15075</name>
</gene>
<accession>A0A371ASP3</accession>
<dbReference type="RefSeq" id="WP_115483006.1">
    <property type="nucleotide sequence ID" value="NZ_QRCT01000049.1"/>
</dbReference>
<dbReference type="EMBL" id="QRCT01000049">
    <property type="protein sequence ID" value="RDU22596.1"/>
    <property type="molecule type" value="Genomic_DNA"/>
</dbReference>
<dbReference type="Proteomes" id="UP000255036">
    <property type="component" value="Unassembled WGS sequence"/>
</dbReference>
<evidence type="ECO:0000313" key="1">
    <source>
        <dbReference type="EMBL" id="RDU22596.1"/>
    </source>
</evidence>
<name>A0A371ASP3_9FIRM</name>
<sequence length="230" mass="27396">MENNDFEKATLETLIRWLGKKEFINEKTRRNWFEIGVLCKNDLAFLYHIYAQVNTEHKSLKDDKNEILYFYESPNHCIQYKEERMLYTQEELSEILKGMLCILEEILPLGSVVKLKEDFLMDSFLHVKQQNDQQNAERLEKAMKEGLEFVITRRFIETPDQGTYFEYAGVPYPVGQDMQNIILYFTPRMIEEVLHTGYWEEKEKAFVYLIKEELILERGECSIGFLLSES</sequence>
<dbReference type="Pfam" id="PF13780">
    <property type="entry name" value="DUF4176"/>
    <property type="match status" value="1"/>
</dbReference>
<reference evidence="1 2" key="1">
    <citation type="submission" date="2018-07" db="EMBL/GenBank/DDBJ databases">
        <title>Anaerosacharophilus polymeroproducens gen. nov. sp. nov., an anaerobic bacterium isolated from salt field.</title>
        <authorList>
            <person name="Kim W."/>
            <person name="Yang S.-H."/>
            <person name="Oh J."/>
            <person name="Lee J.-H."/>
            <person name="Kwon K.K."/>
        </authorList>
    </citation>
    <scope>NUCLEOTIDE SEQUENCE [LARGE SCALE GENOMIC DNA]</scope>
    <source>
        <strain evidence="1 2">MCWD5</strain>
    </source>
</reference>
<evidence type="ECO:0000313" key="2">
    <source>
        <dbReference type="Proteomes" id="UP000255036"/>
    </source>
</evidence>
<dbReference type="InterPro" id="IPR025233">
    <property type="entry name" value="DUF4176"/>
</dbReference>
<keyword evidence="2" id="KW-1185">Reference proteome</keyword>
<dbReference type="AlphaFoldDB" id="A0A371ASP3"/>
<organism evidence="1 2">
    <name type="scientific">Anaerosacchariphilus polymeriproducens</name>
    <dbReference type="NCBI Taxonomy" id="1812858"/>
    <lineage>
        <taxon>Bacteria</taxon>
        <taxon>Bacillati</taxon>
        <taxon>Bacillota</taxon>
        <taxon>Clostridia</taxon>
        <taxon>Lachnospirales</taxon>
        <taxon>Lachnospiraceae</taxon>
        <taxon>Anaerosacchariphilus</taxon>
    </lineage>
</organism>
<proteinExistence type="predicted"/>
<dbReference type="OrthoDB" id="2029395at2"/>
<protein>
    <submittedName>
        <fullName evidence="1">DUF4176 domain-containing protein</fullName>
    </submittedName>
</protein>